<dbReference type="InterPro" id="IPR002912">
    <property type="entry name" value="ACT_dom"/>
</dbReference>
<gene>
    <name evidence="11" type="ORF">UFOPK4175_00548</name>
</gene>
<comment type="catalytic activity">
    <reaction evidence="8">
        <text>prephenate + NAD(+) = 3-(4-hydroxyphenyl)pyruvate + CO2 + NADH</text>
        <dbReference type="Rhea" id="RHEA:13869"/>
        <dbReference type="ChEBI" id="CHEBI:16526"/>
        <dbReference type="ChEBI" id="CHEBI:29934"/>
        <dbReference type="ChEBI" id="CHEBI:36242"/>
        <dbReference type="ChEBI" id="CHEBI:57540"/>
        <dbReference type="ChEBI" id="CHEBI:57945"/>
        <dbReference type="EC" id="1.3.1.12"/>
    </reaction>
</comment>
<dbReference type="Gene3D" id="1.10.3660.10">
    <property type="entry name" value="6-phosphogluconate dehydrogenase C-terminal like domain"/>
    <property type="match status" value="1"/>
</dbReference>
<dbReference type="InterPro" id="IPR046825">
    <property type="entry name" value="PDH_C"/>
</dbReference>
<evidence type="ECO:0000259" key="10">
    <source>
        <dbReference type="PROSITE" id="PS51671"/>
    </source>
</evidence>
<accession>A0A6J7RVZ2</accession>
<dbReference type="EMBL" id="CAFBPX010000074">
    <property type="protein sequence ID" value="CAB5033074.1"/>
    <property type="molecule type" value="Genomic_DNA"/>
</dbReference>
<evidence type="ECO:0000256" key="1">
    <source>
        <dbReference type="ARBA" id="ARBA00005067"/>
    </source>
</evidence>
<dbReference type="InterPro" id="IPR003099">
    <property type="entry name" value="Prephen_DH"/>
</dbReference>
<organism evidence="11">
    <name type="scientific">freshwater metagenome</name>
    <dbReference type="NCBI Taxonomy" id="449393"/>
    <lineage>
        <taxon>unclassified sequences</taxon>
        <taxon>metagenomes</taxon>
        <taxon>ecological metagenomes</taxon>
    </lineage>
</organism>
<keyword evidence="5" id="KW-0560">Oxidoreductase</keyword>
<keyword evidence="7" id="KW-0028">Amino-acid biosynthesis</keyword>
<dbReference type="InterPro" id="IPR008927">
    <property type="entry name" value="6-PGluconate_DH-like_C_sf"/>
</dbReference>
<comment type="pathway">
    <text evidence="1">Amino-acid biosynthesis; L-tyrosine biosynthesis; (4-hydroxyphenyl)pyruvate from prephenate (NAD(+) route): step 1/1.</text>
</comment>
<dbReference type="AlphaFoldDB" id="A0A6J7RVZ2"/>
<dbReference type="PROSITE" id="PS51176">
    <property type="entry name" value="PDH_ADH"/>
    <property type="match status" value="1"/>
</dbReference>
<feature type="domain" description="ACT" evidence="10">
    <location>
        <begin position="283"/>
        <end position="349"/>
    </location>
</feature>
<dbReference type="Gene3D" id="3.40.50.720">
    <property type="entry name" value="NAD(P)-binding Rossmann-like Domain"/>
    <property type="match status" value="1"/>
</dbReference>
<dbReference type="Pfam" id="PF02153">
    <property type="entry name" value="PDH_N"/>
    <property type="match status" value="1"/>
</dbReference>
<evidence type="ECO:0000256" key="7">
    <source>
        <dbReference type="ARBA" id="ARBA00023141"/>
    </source>
</evidence>
<dbReference type="InterPro" id="IPR045865">
    <property type="entry name" value="ACT-like_dom_sf"/>
</dbReference>
<name>A0A6J7RVZ2_9ZZZZ</name>
<dbReference type="PROSITE" id="PS51671">
    <property type="entry name" value="ACT"/>
    <property type="match status" value="1"/>
</dbReference>
<evidence type="ECO:0000256" key="6">
    <source>
        <dbReference type="ARBA" id="ARBA00023027"/>
    </source>
</evidence>
<dbReference type="EC" id="1.3.1.12" evidence="2"/>
<dbReference type="UniPathway" id="UPA00122">
    <property type="reaction ID" value="UER00961"/>
</dbReference>
<dbReference type="SUPFAM" id="SSF48179">
    <property type="entry name" value="6-phosphogluconate dehydrogenase C-terminal domain-like"/>
    <property type="match status" value="1"/>
</dbReference>
<sequence length="349" mass="36111">MKLTVVGVGLIGGSFALAARSRVGAHVRGVGPEAGQALELELIDEACAGLEASLLGADVVVVAVPVDRLVEVTEQVLAAAPLDCAITDVGSIKRQVVDAAGVDQRFIGGHPLAGTANSGVANAREDLFDDATWYLTPTESTSGVMLERVHNLLTAIGAKPTIVGVDDHDRMMAAVSQLPHVLANVLVLQADAALEERKIPVTGPSFRDATRVAGANPEMWTAIYLANQEALVEELDGAIERLTAARAAISGGDAGWLTEWQSLAAERREALTEAGLSGGILAELRVPVPNRPGVLAQIALGLCEADINIVDMALSPSPDGQAGVVALWVAEASADRAGECLEQLGLPVL</sequence>
<dbReference type="GO" id="GO:0006571">
    <property type="term" value="P:tyrosine biosynthetic process"/>
    <property type="evidence" value="ECO:0007669"/>
    <property type="project" value="UniProtKB-UniPathway"/>
</dbReference>
<keyword evidence="4" id="KW-0827">Tyrosine biosynthesis</keyword>
<dbReference type="PANTHER" id="PTHR21363">
    <property type="entry name" value="PREPHENATE DEHYDROGENASE"/>
    <property type="match status" value="1"/>
</dbReference>
<evidence type="ECO:0000256" key="2">
    <source>
        <dbReference type="ARBA" id="ARBA00012068"/>
    </source>
</evidence>
<feature type="domain" description="Prephenate/arogenate dehydrogenase" evidence="9">
    <location>
        <begin position="1"/>
        <end position="279"/>
    </location>
</feature>
<evidence type="ECO:0000256" key="3">
    <source>
        <dbReference type="ARBA" id="ARBA00016891"/>
    </source>
</evidence>
<dbReference type="Pfam" id="PF20463">
    <property type="entry name" value="PDH_C"/>
    <property type="match status" value="1"/>
</dbReference>
<reference evidence="11" key="1">
    <citation type="submission" date="2020-05" db="EMBL/GenBank/DDBJ databases">
        <authorList>
            <person name="Chiriac C."/>
            <person name="Salcher M."/>
            <person name="Ghai R."/>
            <person name="Kavagutti S V."/>
        </authorList>
    </citation>
    <scope>NUCLEOTIDE SEQUENCE</scope>
</reference>
<dbReference type="Gene3D" id="3.30.70.260">
    <property type="match status" value="1"/>
</dbReference>
<keyword evidence="6" id="KW-0520">NAD</keyword>
<dbReference type="SUPFAM" id="SSF51735">
    <property type="entry name" value="NAD(P)-binding Rossmann-fold domains"/>
    <property type="match status" value="1"/>
</dbReference>
<dbReference type="SUPFAM" id="SSF55021">
    <property type="entry name" value="ACT-like"/>
    <property type="match status" value="1"/>
</dbReference>
<evidence type="ECO:0000256" key="4">
    <source>
        <dbReference type="ARBA" id="ARBA00022498"/>
    </source>
</evidence>
<evidence type="ECO:0000259" key="9">
    <source>
        <dbReference type="PROSITE" id="PS51176"/>
    </source>
</evidence>
<dbReference type="PANTHER" id="PTHR21363:SF0">
    <property type="entry name" value="PREPHENATE DEHYDROGENASE [NADP(+)]"/>
    <property type="match status" value="1"/>
</dbReference>
<proteinExistence type="predicted"/>
<evidence type="ECO:0000256" key="8">
    <source>
        <dbReference type="ARBA" id="ARBA00049260"/>
    </source>
</evidence>
<keyword evidence="7" id="KW-0057">Aromatic amino acid biosynthesis</keyword>
<dbReference type="InterPro" id="IPR046826">
    <property type="entry name" value="PDH_N"/>
</dbReference>
<dbReference type="InterPro" id="IPR036291">
    <property type="entry name" value="NAD(P)-bd_dom_sf"/>
</dbReference>
<evidence type="ECO:0000256" key="5">
    <source>
        <dbReference type="ARBA" id="ARBA00023002"/>
    </source>
</evidence>
<evidence type="ECO:0000313" key="11">
    <source>
        <dbReference type="EMBL" id="CAB5033074.1"/>
    </source>
</evidence>
<dbReference type="GO" id="GO:0070403">
    <property type="term" value="F:NAD+ binding"/>
    <property type="evidence" value="ECO:0007669"/>
    <property type="project" value="InterPro"/>
</dbReference>
<protein>
    <recommendedName>
        <fullName evidence="3">Prephenate dehydrogenase</fullName>
        <ecNumber evidence="2">1.3.1.12</ecNumber>
    </recommendedName>
</protein>
<dbReference type="GO" id="GO:0004665">
    <property type="term" value="F:prephenate dehydrogenase (NADP+) activity"/>
    <property type="evidence" value="ECO:0007669"/>
    <property type="project" value="InterPro"/>
</dbReference>
<dbReference type="GO" id="GO:0008977">
    <property type="term" value="F:prephenate dehydrogenase (NAD+) activity"/>
    <property type="evidence" value="ECO:0007669"/>
    <property type="project" value="UniProtKB-EC"/>
</dbReference>
<dbReference type="InterPro" id="IPR050812">
    <property type="entry name" value="Preph/Arog_dehydrog"/>
</dbReference>